<sequence>MNDTTKKNFISVKALKHKADLQQKEIDSLKIIATNQAKQIDRNQLEHIKLVNEVEKIKRQYAQRQGHKWAFWR</sequence>
<organism evidence="1 2">
    <name type="scientific">Seminibacterium arietis</name>
    <dbReference type="NCBI Taxonomy" id="1173502"/>
    <lineage>
        <taxon>Bacteria</taxon>
        <taxon>Pseudomonadati</taxon>
        <taxon>Pseudomonadota</taxon>
        <taxon>Gammaproteobacteria</taxon>
        <taxon>Pasteurellales</taxon>
        <taxon>Pasteurellaceae</taxon>
        <taxon>Seminibacterium</taxon>
    </lineage>
</organism>
<dbReference type="Proteomes" id="UP001596996">
    <property type="component" value="Unassembled WGS sequence"/>
</dbReference>
<evidence type="ECO:0000313" key="2">
    <source>
        <dbReference type="Proteomes" id="UP001596996"/>
    </source>
</evidence>
<name>A0ABW3I916_9PAST</name>
<keyword evidence="2" id="KW-1185">Reference proteome</keyword>
<accession>A0ABW3I916</accession>
<dbReference type="EMBL" id="JBHTJN010000008">
    <property type="protein sequence ID" value="MFD0965972.1"/>
    <property type="molecule type" value="Genomic_DNA"/>
</dbReference>
<gene>
    <name evidence="1" type="ORF">ACFQ02_03780</name>
</gene>
<proteinExistence type="predicted"/>
<evidence type="ECO:0000313" key="1">
    <source>
        <dbReference type="EMBL" id="MFD0965972.1"/>
    </source>
</evidence>
<dbReference type="RefSeq" id="WP_380819518.1">
    <property type="nucleotide sequence ID" value="NZ_JBHTJN010000008.1"/>
</dbReference>
<protein>
    <submittedName>
        <fullName evidence="1">Uncharacterized protein</fullName>
    </submittedName>
</protein>
<comment type="caution">
    <text evidence="1">The sequence shown here is derived from an EMBL/GenBank/DDBJ whole genome shotgun (WGS) entry which is preliminary data.</text>
</comment>
<reference evidence="2" key="1">
    <citation type="journal article" date="2019" name="Int. J. Syst. Evol. Microbiol.">
        <title>The Global Catalogue of Microorganisms (GCM) 10K type strain sequencing project: providing services to taxonomists for standard genome sequencing and annotation.</title>
        <authorList>
            <consortium name="The Broad Institute Genomics Platform"/>
            <consortium name="The Broad Institute Genome Sequencing Center for Infectious Disease"/>
            <person name="Wu L."/>
            <person name="Ma J."/>
        </authorList>
    </citation>
    <scope>NUCLEOTIDE SEQUENCE [LARGE SCALE GENOMIC DNA]</scope>
    <source>
        <strain evidence="2">CCUG 61707</strain>
    </source>
</reference>